<feature type="domain" description="ABC3 transporter permease C-terminal" evidence="7">
    <location>
        <begin position="673"/>
        <end position="781"/>
    </location>
</feature>
<evidence type="ECO:0000256" key="3">
    <source>
        <dbReference type="ARBA" id="ARBA00022692"/>
    </source>
</evidence>
<feature type="domain" description="MacB-like periplasmic core" evidence="8">
    <location>
        <begin position="21"/>
        <end position="245"/>
    </location>
</feature>
<feature type="domain" description="ABC3 transporter permease C-terminal" evidence="7">
    <location>
        <begin position="290"/>
        <end position="403"/>
    </location>
</feature>
<dbReference type="InterPro" id="IPR050250">
    <property type="entry name" value="Macrolide_Exporter_MacB"/>
</dbReference>
<keyword evidence="5 6" id="KW-0472">Membrane</keyword>
<dbReference type="PROSITE" id="PS51257">
    <property type="entry name" value="PROKAR_LIPOPROTEIN"/>
    <property type="match status" value="1"/>
</dbReference>
<evidence type="ECO:0000256" key="1">
    <source>
        <dbReference type="ARBA" id="ARBA00004651"/>
    </source>
</evidence>
<evidence type="ECO:0000313" key="10">
    <source>
        <dbReference type="Proteomes" id="UP000249873"/>
    </source>
</evidence>
<dbReference type="PANTHER" id="PTHR30572">
    <property type="entry name" value="MEMBRANE COMPONENT OF TRANSPORTER-RELATED"/>
    <property type="match status" value="1"/>
</dbReference>
<proteinExistence type="predicted"/>
<dbReference type="OrthoDB" id="5933722at2"/>
<dbReference type="AlphaFoldDB" id="A0A2Z4GG17"/>
<evidence type="ECO:0000256" key="4">
    <source>
        <dbReference type="ARBA" id="ARBA00022989"/>
    </source>
</evidence>
<dbReference type="GO" id="GO:0022857">
    <property type="term" value="F:transmembrane transporter activity"/>
    <property type="evidence" value="ECO:0007669"/>
    <property type="project" value="TreeGrafter"/>
</dbReference>
<dbReference type="RefSeq" id="WP_111373375.1">
    <property type="nucleotide sequence ID" value="NZ_CP029480.1"/>
</dbReference>
<dbReference type="Pfam" id="PF02687">
    <property type="entry name" value="FtsX"/>
    <property type="match status" value="2"/>
</dbReference>
<feature type="transmembrane region" description="Helical" evidence="6">
    <location>
        <begin position="672"/>
        <end position="693"/>
    </location>
</feature>
<name>A0A2Z4GG17_9BACT</name>
<feature type="transmembrane region" description="Helical" evidence="6">
    <location>
        <begin position="287"/>
        <end position="310"/>
    </location>
</feature>
<dbReference type="EMBL" id="CP029480">
    <property type="protein sequence ID" value="AWW00008.1"/>
    <property type="molecule type" value="Genomic_DNA"/>
</dbReference>
<feature type="transmembrane region" description="Helical" evidence="6">
    <location>
        <begin position="331"/>
        <end position="358"/>
    </location>
</feature>
<reference evidence="9 10" key="1">
    <citation type="submission" date="2018-05" db="EMBL/GenBank/DDBJ databases">
        <title>Complete genome sequence of Arcticibacterium luteifluviistationis SM1504T, a cytophagaceae bacterium isolated from Arctic surface seawater.</title>
        <authorList>
            <person name="Li Y."/>
            <person name="Qin Q.-L."/>
        </authorList>
    </citation>
    <scope>NUCLEOTIDE SEQUENCE [LARGE SCALE GENOMIC DNA]</scope>
    <source>
        <strain evidence="9 10">SM1504</strain>
    </source>
</reference>
<keyword evidence="3 6" id="KW-0812">Transmembrane</keyword>
<dbReference type="InterPro" id="IPR025857">
    <property type="entry name" value="MacB_PCD"/>
</dbReference>
<organism evidence="9 10">
    <name type="scientific">Arcticibacterium luteifluviistationis</name>
    <dbReference type="NCBI Taxonomy" id="1784714"/>
    <lineage>
        <taxon>Bacteria</taxon>
        <taxon>Pseudomonadati</taxon>
        <taxon>Bacteroidota</taxon>
        <taxon>Cytophagia</taxon>
        <taxon>Cytophagales</taxon>
        <taxon>Leadbetterellaceae</taxon>
        <taxon>Arcticibacterium</taxon>
    </lineage>
</organism>
<comment type="subcellular location">
    <subcellularLocation>
        <location evidence="1">Cell membrane</location>
        <topology evidence="1">Multi-pass membrane protein</topology>
    </subcellularLocation>
</comment>
<feature type="domain" description="MacB-like periplasmic core" evidence="8">
    <location>
        <begin position="433"/>
        <end position="625"/>
    </location>
</feature>
<dbReference type="InterPro" id="IPR003838">
    <property type="entry name" value="ABC3_permease_C"/>
</dbReference>
<keyword evidence="4 6" id="KW-1133">Transmembrane helix</keyword>
<dbReference type="Pfam" id="PF12704">
    <property type="entry name" value="MacB_PCD"/>
    <property type="match status" value="2"/>
</dbReference>
<evidence type="ECO:0000259" key="8">
    <source>
        <dbReference type="Pfam" id="PF12704"/>
    </source>
</evidence>
<evidence type="ECO:0000259" key="7">
    <source>
        <dbReference type="Pfam" id="PF02687"/>
    </source>
</evidence>
<feature type="transmembrane region" description="Helical" evidence="6">
    <location>
        <begin position="421"/>
        <end position="445"/>
    </location>
</feature>
<evidence type="ECO:0000313" key="9">
    <source>
        <dbReference type="EMBL" id="AWW00008.1"/>
    </source>
</evidence>
<feature type="transmembrane region" description="Helical" evidence="6">
    <location>
        <begin position="20"/>
        <end position="41"/>
    </location>
</feature>
<protein>
    <submittedName>
        <fullName evidence="9">Transporter permease</fullName>
    </submittedName>
</protein>
<dbReference type="PANTHER" id="PTHR30572:SF18">
    <property type="entry name" value="ABC-TYPE MACROLIDE FAMILY EXPORT SYSTEM PERMEASE COMPONENT 2"/>
    <property type="match status" value="1"/>
</dbReference>
<evidence type="ECO:0000256" key="5">
    <source>
        <dbReference type="ARBA" id="ARBA00023136"/>
    </source>
</evidence>
<sequence length="792" mass="87955">MIKNYIKIAWRNVLKSKGTFAINIIGLSTGLACFILIGLWVKDELSVDKFHENDKQLYQVMEVMEANGDISVNPDTQGLLAETMAKDLPEVEKATTFFSLVSEGYEFNLKTPDNKIVKAGAIFADKPFFEIFTYPLIQGNTSQVFNQKESVVISESLAQKIFGSSDVLGETIDCTFFGMSVLAKVTGVMHDVPENSTMQFDFVLTKGTLFDMVPNFKEWSNEGTNTFLTLKEGTNIEAFNAKIKNFVHAYSNDTRFLSFVRPYSDAYLYGTYENGVRSGGRINYVKLFSIIGLFILIIACINFMNLSTATASKREKEIGIKKAVGSSRSSLIIQFLSESVMTVLFALAVAVVLVIVLLPNFNDITGKSISLNIDALTVIYLLLGAIVTGIISGYYPAFYLSSITTIGILKGKVKTSFSEILARKGLVVFQFSISLFLIVAVLAVYNQVQFIQNMNLGYDRKNVIYIERDGPLMEKSEAFLSRAKELPEITNASSIQGAIAQSGDNSNTSGLDWQGRDPEASLVFSIKTVDYDLIETLDIEMAEGRSFSRDFGTENESLIFNETAIKAMGIENPIGKKINMWGEEKIIVGVTKDFFSSSIHETIQPVLFRYSPQRTSQFVFRVAKGQEAMAIESLKDLYAEFNPGYPFNYSFMDDNYQTLYASEKRVATLSKYFAGLAILISCLGLFGLAMFNAKQRAKEIGVRKVLGASVGRVVLLLSSDFVKLTLVAVLIAFPLSWYAINKWLDGYAYKADLDYSVFIYSFIGIVLITVITVSYQAIKAALVNPVESLKSE</sequence>
<feature type="transmembrane region" description="Helical" evidence="6">
    <location>
        <begin position="713"/>
        <end position="737"/>
    </location>
</feature>
<evidence type="ECO:0000256" key="2">
    <source>
        <dbReference type="ARBA" id="ARBA00022475"/>
    </source>
</evidence>
<dbReference type="Proteomes" id="UP000249873">
    <property type="component" value="Chromosome"/>
</dbReference>
<evidence type="ECO:0000256" key="6">
    <source>
        <dbReference type="SAM" id="Phobius"/>
    </source>
</evidence>
<dbReference type="KEGG" id="als:DJ013_18275"/>
<accession>A0A2Z4GG17</accession>
<gene>
    <name evidence="9" type="ORF">DJ013_18275</name>
</gene>
<dbReference type="GO" id="GO:0005886">
    <property type="term" value="C:plasma membrane"/>
    <property type="evidence" value="ECO:0007669"/>
    <property type="project" value="UniProtKB-SubCell"/>
</dbReference>
<keyword evidence="2" id="KW-1003">Cell membrane</keyword>
<feature type="transmembrane region" description="Helical" evidence="6">
    <location>
        <begin position="757"/>
        <end position="778"/>
    </location>
</feature>
<keyword evidence="10" id="KW-1185">Reference proteome</keyword>
<feature type="transmembrane region" description="Helical" evidence="6">
    <location>
        <begin position="378"/>
        <end position="400"/>
    </location>
</feature>